<evidence type="ECO:0000313" key="3">
    <source>
        <dbReference type="Proteomes" id="UP000017052"/>
    </source>
</evidence>
<evidence type="ECO:0000256" key="1">
    <source>
        <dbReference type="SAM" id="MobiDB-lite"/>
    </source>
</evidence>
<gene>
    <name evidence="2" type="ORF">HMPREF0682_2322</name>
</gene>
<reference evidence="2" key="1">
    <citation type="submission" date="2013-08" db="EMBL/GenBank/DDBJ databases">
        <authorList>
            <person name="Durkin A.S."/>
            <person name="Haft D.R."/>
            <person name="McCorrison J."/>
            <person name="Torralba M."/>
            <person name="Gillis M."/>
            <person name="Haft D.H."/>
            <person name="Methe B."/>
            <person name="Sutton G."/>
            <person name="Nelson K.E."/>
        </authorList>
    </citation>
    <scope>NUCLEOTIDE SEQUENCE [LARGE SCALE GENOMIC DNA]</scope>
    <source>
        <strain evidence="2">F0233</strain>
    </source>
</reference>
<keyword evidence="3" id="KW-1185">Reference proteome</keyword>
<feature type="compositionally biased region" description="Gly residues" evidence="1">
    <location>
        <begin position="65"/>
        <end position="78"/>
    </location>
</feature>
<organism evidence="2 3">
    <name type="scientific">Propionibacterium acidifaciens F0233</name>
    <dbReference type="NCBI Taxonomy" id="553198"/>
    <lineage>
        <taxon>Bacteria</taxon>
        <taxon>Bacillati</taxon>
        <taxon>Actinomycetota</taxon>
        <taxon>Actinomycetes</taxon>
        <taxon>Propionibacteriales</taxon>
        <taxon>Propionibacteriaceae</taxon>
        <taxon>Propionibacterium</taxon>
    </lineage>
</organism>
<feature type="region of interest" description="Disordered" evidence="1">
    <location>
        <begin position="1"/>
        <end position="78"/>
    </location>
</feature>
<proteinExistence type="predicted"/>
<sequence>MGVHPVQSRRAHRARAKGPDRVAAAGAGRSPWASGRPSPALAGFPEPLAANARGAFDRSRRALAGPGGAGRGAAPGAH</sequence>
<comment type="caution">
    <text evidence="2">The sequence shown here is derived from an EMBL/GenBank/DDBJ whole genome shotgun (WGS) entry which is preliminary data.</text>
</comment>
<protein>
    <submittedName>
        <fullName evidence="2">Uncharacterized protein</fullName>
    </submittedName>
</protein>
<feature type="compositionally biased region" description="Basic residues" evidence="1">
    <location>
        <begin position="7"/>
        <end position="16"/>
    </location>
</feature>
<dbReference type="Proteomes" id="UP000017052">
    <property type="component" value="Unassembled WGS sequence"/>
</dbReference>
<evidence type="ECO:0000313" key="2">
    <source>
        <dbReference type="EMBL" id="ERK61372.1"/>
    </source>
</evidence>
<dbReference type="EMBL" id="ACVN02000054">
    <property type="protein sequence ID" value="ERK61372.1"/>
    <property type="molecule type" value="Genomic_DNA"/>
</dbReference>
<accession>U2SFB3</accession>
<dbReference type="AlphaFoldDB" id="U2SFB3"/>
<name>U2SFB3_9ACTN</name>